<proteinExistence type="inferred from homology"/>
<evidence type="ECO:0000313" key="8">
    <source>
        <dbReference type="EnsemblMetazoa" id="XP_019770053.1"/>
    </source>
</evidence>
<feature type="active site" description="Nucleophile" evidence="4">
    <location>
        <position position="63"/>
    </location>
</feature>
<dbReference type="InterPro" id="IPR020094">
    <property type="entry name" value="TruA/RsuA/RluB/E/F_N"/>
</dbReference>
<keyword evidence="9" id="KW-1185">Reference proteome</keyword>
<dbReference type="InterPro" id="IPR001406">
    <property type="entry name" value="PsdUridine_synth_TruA"/>
</dbReference>
<dbReference type="EnsemblMetazoa" id="XM_019914494.1">
    <property type="protein sequence ID" value="XP_019770053.1"/>
    <property type="gene ID" value="LOC109544364"/>
</dbReference>
<evidence type="ECO:0000313" key="9">
    <source>
        <dbReference type="Proteomes" id="UP000019118"/>
    </source>
</evidence>
<keyword evidence="2 6" id="KW-0819">tRNA processing</keyword>
<reference evidence="8" key="2">
    <citation type="submission" date="2024-08" db="UniProtKB">
        <authorList>
            <consortium name="EnsemblMetazoa"/>
        </authorList>
    </citation>
    <scope>IDENTIFICATION</scope>
</reference>
<sequence length="303" mass="34969">MSLKRYFLHCAYIGTPFRGSQRQAKRGSLVQDELSTVQGAIEMGLKYLNPARDTVVCMASRTDAGVHALNTTCHFDFCQPFYAILEPDAITLRLNKFFVKSDNPIRILSTKIVPDDFHCRYNAISRTYLYRIIIEEKKQDNDLTATYFMPIEETNRAFYVSTNSFNLDTMREAAKLLEGFHDFRTFMATSKDSDRITRKKLDSIRIIERSKEQVGVSWPYSWPAVAVQNSKEQSHRILDMYFKGKGFLYKQVRRTAGTLLSAGTGQISLQDIRFMLEVPSKHSWNPRIKALPGYALYLCEIEY</sequence>
<feature type="binding site" evidence="5">
    <location>
        <position position="128"/>
    </location>
    <ligand>
        <name>substrate</name>
    </ligand>
</feature>
<evidence type="ECO:0000256" key="5">
    <source>
        <dbReference type="PIRSR" id="PIRSR001430-2"/>
    </source>
</evidence>
<dbReference type="AlphaFoldDB" id="A0AAR5QA00"/>
<dbReference type="PIRSF" id="PIRSF001430">
    <property type="entry name" value="tRNA_psdUrid_synth"/>
    <property type="match status" value="1"/>
</dbReference>
<dbReference type="Gene3D" id="3.30.70.660">
    <property type="entry name" value="Pseudouridine synthase I, catalytic domain, C-terminal subdomain"/>
    <property type="match status" value="1"/>
</dbReference>
<dbReference type="InterPro" id="IPR020103">
    <property type="entry name" value="PsdUridine_synth_cat_dom_sf"/>
</dbReference>
<dbReference type="PANTHER" id="PTHR11142:SF0">
    <property type="entry name" value="TRNA PSEUDOURIDINE SYNTHASE-LIKE 1"/>
    <property type="match status" value="1"/>
</dbReference>
<dbReference type="Gene3D" id="3.30.70.580">
    <property type="entry name" value="Pseudouridine synthase I, catalytic domain, N-terminal subdomain"/>
    <property type="match status" value="1"/>
</dbReference>
<keyword evidence="3 6" id="KW-0413">Isomerase</keyword>
<accession>A0AAR5QA00</accession>
<dbReference type="InterPro" id="IPR020095">
    <property type="entry name" value="PsdUridine_synth_TruA_C"/>
</dbReference>
<dbReference type="GO" id="GO:0160147">
    <property type="term" value="F:tRNA pseudouridine(38-40) synthase activity"/>
    <property type="evidence" value="ECO:0007669"/>
    <property type="project" value="UniProtKB-EC"/>
</dbReference>
<dbReference type="HAMAP" id="MF_00171">
    <property type="entry name" value="TruA"/>
    <property type="match status" value="1"/>
</dbReference>
<dbReference type="GO" id="GO:0031119">
    <property type="term" value="P:tRNA pseudouridine synthesis"/>
    <property type="evidence" value="ECO:0007669"/>
    <property type="project" value="TreeGrafter"/>
</dbReference>
<comment type="catalytic activity">
    <reaction evidence="6">
        <text>uridine(38/39/40) in tRNA = pseudouridine(38/39/40) in tRNA</text>
        <dbReference type="Rhea" id="RHEA:22376"/>
        <dbReference type="Rhea" id="RHEA-COMP:10085"/>
        <dbReference type="Rhea" id="RHEA-COMP:10087"/>
        <dbReference type="ChEBI" id="CHEBI:65314"/>
        <dbReference type="ChEBI" id="CHEBI:65315"/>
        <dbReference type="EC" id="5.4.99.12"/>
    </reaction>
</comment>
<reference evidence="9" key="1">
    <citation type="journal article" date="2013" name="Genome Biol.">
        <title>Draft genome of the mountain pine beetle, Dendroctonus ponderosae Hopkins, a major forest pest.</title>
        <authorList>
            <person name="Keeling C.I."/>
            <person name="Yuen M.M."/>
            <person name="Liao N.Y."/>
            <person name="Docking T.R."/>
            <person name="Chan S.K."/>
            <person name="Taylor G.A."/>
            <person name="Palmquist D.L."/>
            <person name="Jackman S.D."/>
            <person name="Nguyen A."/>
            <person name="Li M."/>
            <person name="Henderson H."/>
            <person name="Janes J.K."/>
            <person name="Zhao Y."/>
            <person name="Pandoh P."/>
            <person name="Moore R."/>
            <person name="Sperling F.A."/>
            <person name="Huber D.P."/>
            <person name="Birol I."/>
            <person name="Jones S.J."/>
            <person name="Bohlmann J."/>
        </authorList>
    </citation>
    <scope>NUCLEOTIDE SEQUENCE</scope>
</reference>
<organism evidence="8 9">
    <name type="scientific">Dendroctonus ponderosae</name>
    <name type="common">Mountain pine beetle</name>
    <dbReference type="NCBI Taxonomy" id="77166"/>
    <lineage>
        <taxon>Eukaryota</taxon>
        <taxon>Metazoa</taxon>
        <taxon>Ecdysozoa</taxon>
        <taxon>Arthropoda</taxon>
        <taxon>Hexapoda</taxon>
        <taxon>Insecta</taxon>
        <taxon>Pterygota</taxon>
        <taxon>Neoptera</taxon>
        <taxon>Endopterygota</taxon>
        <taxon>Coleoptera</taxon>
        <taxon>Polyphaga</taxon>
        <taxon>Cucujiformia</taxon>
        <taxon>Curculionidae</taxon>
        <taxon>Scolytinae</taxon>
        <taxon>Dendroctonus</taxon>
    </lineage>
</organism>
<evidence type="ECO:0000256" key="6">
    <source>
        <dbReference type="RuleBase" id="RU003792"/>
    </source>
</evidence>
<evidence type="ECO:0000256" key="1">
    <source>
        <dbReference type="ARBA" id="ARBA00009375"/>
    </source>
</evidence>
<name>A0AAR5QA00_DENPD</name>
<dbReference type="InterPro" id="IPR020097">
    <property type="entry name" value="PsdUridine_synth_TruA_a/b_dom"/>
</dbReference>
<dbReference type="Pfam" id="PF01416">
    <property type="entry name" value="PseudoU_synth_1"/>
    <property type="match status" value="1"/>
</dbReference>
<dbReference type="GO" id="GO:0003723">
    <property type="term" value="F:RNA binding"/>
    <property type="evidence" value="ECO:0007669"/>
    <property type="project" value="InterPro"/>
</dbReference>
<evidence type="ECO:0000256" key="3">
    <source>
        <dbReference type="ARBA" id="ARBA00023235"/>
    </source>
</evidence>
<dbReference type="Proteomes" id="UP000019118">
    <property type="component" value="Unassembled WGS sequence"/>
</dbReference>
<dbReference type="SUPFAM" id="SSF55120">
    <property type="entry name" value="Pseudouridine synthase"/>
    <property type="match status" value="1"/>
</dbReference>
<protein>
    <recommendedName>
        <fullName evidence="6">tRNA pseudouridine synthase</fullName>
        <ecNumber evidence="6">5.4.99.12</ecNumber>
    </recommendedName>
</protein>
<feature type="domain" description="Pseudouridine synthase I TruA alpha/beta" evidence="7">
    <location>
        <begin position="173"/>
        <end position="303"/>
    </location>
</feature>
<gene>
    <name evidence="8" type="primary">109544364</name>
</gene>
<comment type="similarity">
    <text evidence="1 6">Belongs to the tRNA pseudouridine synthase TruA family.</text>
</comment>
<dbReference type="PANTHER" id="PTHR11142">
    <property type="entry name" value="PSEUDOURIDYLATE SYNTHASE"/>
    <property type="match status" value="1"/>
</dbReference>
<evidence type="ECO:0000256" key="2">
    <source>
        <dbReference type="ARBA" id="ARBA00022694"/>
    </source>
</evidence>
<evidence type="ECO:0000256" key="4">
    <source>
        <dbReference type="PIRSR" id="PIRSR001430-1"/>
    </source>
</evidence>
<evidence type="ECO:0000259" key="7">
    <source>
        <dbReference type="Pfam" id="PF01416"/>
    </source>
</evidence>
<dbReference type="EC" id="5.4.99.12" evidence="6"/>